<evidence type="ECO:0000256" key="1">
    <source>
        <dbReference type="SAM" id="MobiDB-lite"/>
    </source>
</evidence>
<comment type="caution">
    <text evidence="2">The sequence shown here is derived from an EMBL/GenBank/DDBJ whole genome shotgun (WGS) entry which is preliminary data.</text>
</comment>
<dbReference type="EMBL" id="BMAV01014804">
    <property type="protein sequence ID" value="GFY63497.1"/>
    <property type="molecule type" value="Genomic_DNA"/>
</dbReference>
<proteinExistence type="predicted"/>
<sequence>MLTSGDSTNEVNHRNDRLSSRVTSQRRHRSTGCVTSFQGARGPLVVRTRGQAKKTMVMNVMGVQLSTEPIIDYRRTECLWRL</sequence>
<accession>A0A8X6Y371</accession>
<organism evidence="2 3">
    <name type="scientific">Trichonephila inaurata madagascariensis</name>
    <dbReference type="NCBI Taxonomy" id="2747483"/>
    <lineage>
        <taxon>Eukaryota</taxon>
        <taxon>Metazoa</taxon>
        <taxon>Ecdysozoa</taxon>
        <taxon>Arthropoda</taxon>
        <taxon>Chelicerata</taxon>
        <taxon>Arachnida</taxon>
        <taxon>Araneae</taxon>
        <taxon>Araneomorphae</taxon>
        <taxon>Entelegynae</taxon>
        <taxon>Araneoidea</taxon>
        <taxon>Nephilidae</taxon>
        <taxon>Trichonephila</taxon>
        <taxon>Trichonephila inaurata</taxon>
    </lineage>
</organism>
<dbReference type="Proteomes" id="UP000886998">
    <property type="component" value="Unassembled WGS sequence"/>
</dbReference>
<reference evidence="2" key="1">
    <citation type="submission" date="2020-08" db="EMBL/GenBank/DDBJ databases">
        <title>Multicomponent nature underlies the extraordinary mechanical properties of spider dragline silk.</title>
        <authorList>
            <person name="Kono N."/>
            <person name="Nakamura H."/>
            <person name="Mori M."/>
            <person name="Yoshida Y."/>
            <person name="Ohtoshi R."/>
            <person name="Malay A.D."/>
            <person name="Moran D.A.P."/>
            <person name="Tomita M."/>
            <person name="Numata K."/>
            <person name="Arakawa K."/>
        </authorList>
    </citation>
    <scope>NUCLEOTIDE SEQUENCE</scope>
</reference>
<dbReference type="AlphaFoldDB" id="A0A8X6Y371"/>
<evidence type="ECO:0000313" key="3">
    <source>
        <dbReference type="Proteomes" id="UP000886998"/>
    </source>
</evidence>
<gene>
    <name evidence="2" type="ORF">TNIN_272791</name>
</gene>
<feature type="region of interest" description="Disordered" evidence="1">
    <location>
        <begin position="1"/>
        <end position="35"/>
    </location>
</feature>
<name>A0A8X6Y371_9ARAC</name>
<protein>
    <submittedName>
        <fullName evidence="2">Uncharacterized protein</fullName>
    </submittedName>
</protein>
<evidence type="ECO:0000313" key="2">
    <source>
        <dbReference type="EMBL" id="GFY63497.1"/>
    </source>
</evidence>
<keyword evidence="3" id="KW-1185">Reference proteome</keyword>
<feature type="compositionally biased region" description="Polar residues" evidence="1">
    <location>
        <begin position="1"/>
        <end position="10"/>
    </location>
</feature>